<dbReference type="Proteomes" id="UP001320768">
    <property type="component" value="Unassembled WGS sequence"/>
</dbReference>
<dbReference type="SUPFAM" id="SSF89963">
    <property type="entry name" value="YajQ-like"/>
    <property type="match status" value="2"/>
</dbReference>
<gene>
    <name evidence="4" type="ORF">MKS91_03945</name>
</gene>
<dbReference type="CDD" id="cd11740">
    <property type="entry name" value="YajQ_like"/>
    <property type="match status" value="1"/>
</dbReference>
<dbReference type="PANTHER" id="PTHR30476:SF0">
    <property type="entry name" value="UPF0234 PROTEIN YAJQ"/>
    <property type="match status" value="1"/>
</dbReference>
<dbReference type="InterPro" id="IPR036183">
    <property type="entry name" value="YajQ-like_sf"/>
</dbReference>
<dbReference type="EMBL" id="JAKUDN010000002">
    <property type="protein sequence ID" value="MCP8352441.1"/>
    <property type="molecule type" value="Genomic_DNA"/>
</dbReference>
<evidence type="ECO:0000256" key="2">
    <source>
        <dbReference type="ARBA" id="ARBA00093450"/>
    </source>
</evidence>
<dbReference type="RefSeq" id="WP_258569546.1">
    <property type="nucleotide sequence ID" value="NZ_JAKUDN010000002.1"/>
</dbReference>
<dbReference type="InterPro" id="IPR007551">
    <property type="entry name" value="YajQ/Smlt4090-like"/>
</dbReference>
<evidence type="ECO:0000313" key="5">
    <source>
        <dbReference type="Proteomes" id="UP001320768"/>
    </source>
</evidence>
<sequence length="160" mass="17913">MPSFDAVSEINHHEVTNAVDQANREVSNRFDLKDSNAKVTHDKECITINANESFHVDQVEKVLQTRLVARGIDLAVLSDGDATSSLGSAQKVYKLTEGIDTPTGKKINKMIKDAKIKAQSSIMDSKVRVTAKKIDDLRTIMDMLKEESFDMPLQFNNFRD</sequence>
<dbReference type="NCBIfam" id="NF003819">
    <property type="entry name" value="PRK05412.1"/>
    <property type="match status" value="1"/>
</dbReference>
<evidence type="ECO:0000256" key="3">
    <source>
        <dbReference type="HAMAP-Rule" id="MF_00632"/>
    </source>
</evidence>
<comment type="function">
    <text evidence="3">Nucleotide-binding protein.</text>
</comment>
<proteinExistence type="inferred from homology"/>
<evidence type="ECO:0000256" key="1">
    <source>
        <dbReference type="ARBA" id="ARBA00022741"/>
    </source>
</evidence>
<dbReference type="Gene3D" id="3.30.70.860">
    <property type="match status" value="1"/>
</dbReference>
<organism evidence="4 5">
    <name type="scientific">Candidatus Synchoanobacter obligatus</name>
    <dbReference type="NCBI Taxonomy" id="2919597"/>
    <lineage>
        <taxon>Bacteria</taxon>
        <taxon>Pseudomonadati</taxon>
        <taxon>Pseudomonadota</taxon>
        <taxon>Gammaproteobacteria</taxon>
        <taxon>Candidatus Comchoanobacterales</taxon>
        <taxon>Candidatus Comchoanobacteraceae</taxon>
        <taxon>Candidatus Synchoanobacter</taxon>
    </lineage>
</organism>
<protein>
    <recommendedName>
        <fullName evidence="3">Nucleotide-binding protein MKS91_03945</fullName>
    </recommendedName>
</protein>
<comment type="similarity">
    <text evidence="2 3">Belongs to the YajQ family.</text>
</comment>
<keyword evidence="5" id="KW-1185">Reference proteome</keyword>
<dbReference type="InterPro" id="IPR035570">
    <property type="entry name" value="UPF0234_N"/>
</dbReference>
<evidence type="ECO:0000313" key="4">
    <source>
        <dbReference type="EMBL" id="MCP8352441.1"/>
    </source>
</evidence>
<dbReference type="Pfam" id="PF04461">
    <property type="entry name" value="YajQ"/>
    <property type="match status" value="1"/>
</dbReference>
<keyword evidence="1 3" id="KW-0547">Nucleotide-binding</keyword>
<accession>A0ABT1L695</accession>
<dbReference type="Gene3D" id="3.30.70.990">
    <property type="entry name" value="YajQ-like, domain 2"/>
    <property type="match status" value="1"/>
</dbReference>
<reference evidence="4 5" key="1">
    <citation type="journal article" date="2022" name="Nat. Microbiol.">
        <title>The microbiome of a bacterivorous marine choanoflagellate contains a resource-demanding obligate bacterial associate.</title>
        <authorList>
            <person name="Needham D.M."/>
            <person name="Poirier C."/>
            <person name="Bachy C."/>
            <person name="George E.E."/>
            <person name="Wilken S."/>
            <person name="Yung C.C.M."/>
            <person name="Limardo A.J."/>
            <person name="Morando M."/>
            <person name="Sudek L."/>
            <person name="Malmstrom R.R."/>
            <person name="Keeling P.J."/>
            <person name="Santoro A.E."/>
            <person name="Worden A.Z."/>
        </authorList>
    </citation>
    <scope>NUCLEOTIDE SEQUENCE [LARGE SCALE GENOMIC DNA]</scope>
    <source>
        <strain evidence="4 5">Comchoano-2</strain>
    </source>
</reference>
<dbReference type="InterPro" id="IPR035571">
    <property type="entry name" value="UPF0234-like_C"/>
</dbReference>
<dbReference type="PANTHER" id="PTHR30476">
    <property type="entry name" value="UPF0234 PROTEIN YAJQ"/>
    <property type="match status" value="1"/>
</dbReference>
<comment type="caution">
    <text evidence="4">The sequence shown here is derived from an EMBL/GenBank/DDBJ whole genome shotgun (WGS) entry which is preliminary data.</text>
</comment>
<dbReference type="HAMAP" id="MF_00632">
    <property type="entry name" value="UPF0234"/>
    <property type="match status" value="1"/>
</dbReference>
<name>A0ABT1L695_9GAMM</name>